<sequence length="66" mass="6887">MAGLEIRFSAEVFGWRGPAPSCWPAIRGDGCALVRAEASQATCGCGRGATDRETTLLARDGAVSCR</sequence>
<dbReference type="EMBL" id="BJVJ01000094">
    <property type="protein sequence ID" value="GEL26504.1"/>
    <property type="molecule type" value="Genomic_DNA"/>
</dbReference>
<dbReference type="Proteomes" id="UP000321685">
    <property type="component" value="Unassembled WGS sequence"/>
</dbReference>
<accession>A0A511DRX6</accession>
<keyword evidence="2" id="KW-1185">Reference proteome</keyword>
<reference evidence="1 2" key="1">
    <citation type="submission" date="2019-07" db="EMBL/GenBank/DDBJ databases">
        <title>Whole genome shotgun sequence of Pseudonocardia sulfidoxydans NBRC 16205.</title>
        <authorList>
            <person name="Hosoyama A."/>
            <person name="Uohara A."/>
            <person name="Ohji S."/>
            <person name="Ichikawa N."/>
        </authorList>
    </citation>
    <scope>NUCLEOTIDE SEQUENCE [LARGE SCALE GENOMIC DNA]</scope>
    <source>
        <strain evidence="1 2">NBRC 16205</strain>
    </source>
</reference>
<protein>
    <submittedName>
        <fullName evidence="1">Uncharacterized protein</fullName>
    </submittedName>
</protein>
<evidence type="ECO:0000313" key="2">
    <source>
        <dbReference type="Proteomes" id="UP000321685"/>
    </source>
</evidence>
<name>A0A511DRX6_9PSEU</name>
<evidence type="ECO:0000313" key="1">
    <source>
        <dbReference type="EMBL" id="GEL26504.1"/>
    </source>
</evidence>
<comment type="caution">
    <text evidence="1">The sequence shown here is derived from an EMBL/GenBank/DDBJ whole genome shotgun (WGS) entry which is preliminary data.</text>
</comment>
<dbReference type="AlphaFoldDB" id="A0A511DRX6"/>
<organism evidence="1 2">
    <name type="scientific">Pseudonocardia sulfidoxydans NBRC 16205</name>
    <dbReference type="NCBI Taxonomy" id="1223511"/>
    <lineage>
        <taxon>Bacteria</taxon>
        <taxon>Bacillati</taxon>
        <taxon>Actinomycetota</taxon>
        <taxon>Actinomycetes</taxon>
        <taxon>Pseudonocardiales</taxon>
        <taxon>Pseudonocardiaceae</taxon>
        <taxon>Pseudonocardia</taxon>
    </lineage>
</organism>
<gene>
    <name evidence="1" type="ORF">PSU4_54580</name>
</gene>
<proteinExistence type="predicted"/>
<dbReference type="RefSeq" id="WP_186817213.1">
    <property type="nucleotide sequence ID" value="NZ_BJVJ01000094.1"/>
</dbReference>